<reference evidence="10 11" key="1">
    <citation type="submission" date="2020-10" db="EMBL/GenBank/DDBJ databases">
        <title>The Coptis chinensis genome and diversification of protoberbering-type alkaloids.</title>
        <authorList>
            <person name="Wang B."/>
            <person name="Shu S."/>
            <person name="Song C."/>
            <person name="Liu Y."/>
        </authorList>
    </citation>
    <scope>NUCLEOTIDE SEQUENCE [LARGE SCALE GENOMIC DNA]</scope>
    <source>
        <strain evidence="10">HL-2020</strain>
        <tissue evidence="10">Leaf</tissue>
    </source>
</reference>
<dbReference type="GO" id="GO:0030915">
    <property type="term" value="C:Smc5-Smc6 complex"/>
    <property type="evidence" value="ECO:0007669"/>
    <property type="project" value="UniProtKB-UniRule"/>
</dbReference>
<dbReference type="InterPro" id="IPR027786">
    <property type="entry name" value="Nse4/EID"/>
</dbReference>
<feature type="region of interest" description="Disordered" evidence="8">
    <location>
        <begin position="196"/>
        <end position="225"/>
    </location>
</feature>
<feature type="compositionally biased region" description="Basic and acidic residues" evidence="8">
    <location>
        <begin position="1"/>
        <end position="10"/>
    </location>
</feature>
<name>A0A835GTX7_9MAGN</name>
<comment type="subunit">
    <text evidence="7">Component of the SMC5-SMC6 complex.</text>
</comment>
<evidence type="ECO:0000256" key="8">
    <source>
        <dbReference type="SAM" id="MobiDB-lite"/>
    </source>
</evidence>
<keyword evidence="6 7" id="KW-0539">Nucleus</keyword>
<keyword evidence="5 7" id="KW-0234">DNA repair</keyword>
<dbReference type="GO" id="GO:0006281">
    <property type="term" value="P:DNA repair"/>
    <property type="evidence" value="ECO:0007669"/>
    <property type="project" value="UniProtKB-UniRule"/>
</dbReference>
<evidence type="ECO:0000259" key="9">
    <source>
        <dbReference type="Pfam" id="PF08743"/>
    </source>
</evidence>
<sequence length="423" mass="48110">METMVKRESRSINNNRTTRREEEEEEANPGTRRRSTRGDKGRPDHDGGVGRQDVVARRVLRYKYLAVKNMINDERDNISAESDKFKSVIDQVESLHSQVQNPREQVADAEALLDIANTIVASVKSQNSDGITPSDFITSLLSKFAHQNGELSTENPRDSMAWGNFGFAVCHIIRRAGGCSTMLGPMDMEIKQRKVVQRKRARPPAESSCHPEELDNDAEEKTDTDKNMSTMFNILRKKRSVRLEHLLLNRLSFAQTVENLFALSFLVKDGRVEITVKDNGHHLVSPKNAPAAAAVASGEVSYSHFTFRLDFKDWKLMMDSVRNGEELMPHRAQAEITNDFQREPIPDSQTAAPTTPIRKLCRNRGLVVQEDWKRGSIYSTHFTLIREINTFEFFSIDTSKKQMCRKEVEDSHMKKEVVAELSS</sequence>
<keyword evidence="3 7" id="KW-0227">DNA damage</keyword>
<proteinExistence type="inferred from homology"/>
<dbReference type="GO" id="GO:0005634">
    <property type="term" value="C:nucleus"/>
    <property type="evidence" value="ECO:0007669"/>
    <property type="project" value="UniProtKB-SubCell"/>
</dbReference>
<comment type="caution">
    <text evidence="10">The sequence shown here is derived from an EMBL/GenBank/DDBJ whole genome shotgun (WGS) entry which is preliminary data.</text>
</comment>
<evidence type="ECO:0000256" key="7">
    <source>
        <dbReference type="RuleBase" id="RU365071"/>
    </source>
</evidence>
<dbReference type="EMBL" id="JADFTS010000016">
    <property type="protein sequence ID" value="KAF9587249.1"/>
    <property type="molecule type" value="Genomic_DNA"/>
</dbReference>
<evidence type="ECO:0000256" key="6">
    <source>
        <dbReference type="ARBA" id="ARBA00023242"/>
    </source>
</evidence>
<protein>
    <recommendedName>
        <fullName evidence="7">Non-structural maintenance of chromosomes element 4</fullName>
    </recommendedName>
</protein>
<evidence type="ECO:0000256" key="5">
    <source>
        <dbReference type="ARBA" id="ARBA00023204"/>
    </source>
</evidence>
<accession>A0A835GTX7</accession>
<dbReference type="OrthoDB" id="361242at2759"/>
<evidence type="ECO:0000256" key="3">
    <source>
        <dbReference type="ARBA" id="ARBA00022763"/>
    </source>
</evidence>
<comment type="similarity">
    <text evidence="2 7">Belongs to the NSE4 family.</text>
</comment>
<dbReference type="Proteomes" id="UP000631114">
    <property type="component" value="Unassembled WGS sequence"/>
</dbReference>
<dbReference type="PANTHER" id="PTHR16140">
    <property type="entry name" value="NON-STRUCTURAL MAINTENANCE OF CHROMOSOMES ELEMENT 4"/>
    <property type="match status" value="1"/>
</dbReference>
<evidence type="ECO:0000256" key="4">
    <source>
        <dbReference type="ARBA" id="ARBA00023172"/>
    </source>
</evidence>
<organism evidence="10 11">
    <name type="scientific">Coptis chinensis</name>
    <dbReference type="NCBI Taxonomy" id="261450"/>
    <lineage>
        <taxon>Eukaryota</taxon>
        <taxon>Viridiplantae</taxon>
        <taxon>Streptophyta</taxon>
        <taxon>Embryophyta</taxon>
        <taxon>Tracheophyta</taxon>
        <taxon>Spermatophyta</taxon>
        <taxon>Magnoliopsida</taxon>
        <taxon>Ranunculales</taxon>
        <taxon>Ranunculaceae</taxon>
        <taxon>Coptidoideae</taxon>
        <taxon>Coptis</taxon>
    </lineage>
</organism>
<dbReference type="PANTHER" id="PTHR16140:SF0">
    <property type="entry name" value="NON-STRUCTURAL MAINTENANCE OF CHROMOSOMES ELEMENT 4"/>
    <property type="match status" value="1"/>
</dbReference>
<dbReference type="AlphaFoldDB" id="A0A835GTX7"/>
<feature type="compositionally biased region" description="Basic and acidic residues" evidence="8">
    <location>
        <begin position="209"/>
        <end position="225"/>
    </location>
</feature>
<keyword evidence="4 7" id="KW-0233">DNA recombination</keyword>
<evidence type="ECO:0000256" key="2">
    <source>
        <dbReference type="ARBA" id="ARBA00008997"/>
    </source>
</evidence>
<evidence type="ECO:0000256" key="1">
    <source>
        <dbReference type="ARBA" id="ARBA00004123"/>
    </source>
</evidence>
<feature type="region of interest" description="Disordered" evidence="8">
    <location>
        <begin position="1"/>
        <end position="52"/>
    </location>
</feature>
<gene>
    <name evidence="10" type="ORF">IFM89_039530</name>
</gene>
<evidence type="ECO:0000313" key="10">
    <source>
        <dbReference type="EMBL" id="KAF9587249.1"/>
    </source>
</evidence>
<comment type="function">
    <text evidence="7">Component of the SMC5-SMC6 complex, that promotes sister chromatid alignment after DNA damage and facilitates double-stranded DNA breaks (DSBs) repair via homologous recombination between sister chromatids.</text>
</comment>
<dbReference type="GO" id="GO:0006310">
    <property type="term" value="P:DNA recombination"/>
    <property type="evidence" value="ECO:0007669"/>
    <property type="project" value="UniProtKB-UniRule"/>
</dbReference>
<dbReference type="Pfam" id="PF08743">
    <property type="entry name" value="Nse4_C"/>
    <property type="match status" value="1"/>
</dbReference>
<evidence type="ECO:0000313" key="11">
    <source>
        <dbReference type="Proteomes" id="UP000631114"/>
    </source>
</evidence>
<feature type="compositionally biased region" description="Basic and acidic residues" evidence="8">
    <location>
        <begin position="36"/>
        <end position="48"/>
    </location>
</feature>
<dbReference type="InterPro" id="IPR014854">
    <property type="entry name" value="Nse4_C"/>
</dbReference>
<feature type="domain" description="Non-structural maintenance of chromosome element 4 C-terminal" evidence="9">
    <location>
        <begin position="241"/>
        <end position="328"/>
    </location>
</feature>
<comment type="subcellular location">
    <subcellularLocation>
        <location evidence="1 7">Nucleus</location>
    </subcellularLocation>
</comment>
<keyword evidence="11" id="KW-1185">Reference proteome</keyword>